<protein>
    <submittedName>
        <fullName evidence="1">Uncharacterized protein</fullName>
    </submittedName>
</protein>
<comment type="caution">
    <text evidence="1">The sequence shown here is derived from an EMBL/GenBank/DDBJ whole genome shotgun (WGS) entry which is preliminary data.</text>
</comment>
<evidence type="ECO:0000313" key="2">
    <source>
        <dbReference type="Proteomes" id="UP000604481"/>
    </source>
</evidence>
<dbReference type="EMBL" id="JADFUA010000001">
    <property type="protein sequence ID" value="MBE9608349.1"/>
    <property type="molecule type" value="Genomic_DNA"/>
</dbReference>
<dbReference type="Proteomes" id="UP000604481">
    <property type="component" value="Unassembled WGS sequence"/>
</dbReference>
<accession>A0A8J7KD26</accession>
<organism evidence="1 2">
    <name type="scientific">Chitinilyticum piscinae</name>
    <dbReference type="NCBI Taxonomy" id="2866724"/>
    <lineage>
        <taxon>Bacteria</taxon>
        <taxon>Pseudomonadati</taxon>
        <taxon>Pseudomonadota</taxon>
        <taxon>Betaproteobacteria</taxon>
        <taxon>Neisseriales</taxon>
        <taxon>Chitinibacteraceae</taxon>
        <taxon>Chitinilyticum</taxon>
    </lineage>
</organism>
<evidence type="ECO:0000313" key="1">
    <source>
        <dbReference type="EMBL" id="MBE9608349.1"/>
    </source>
</evidence>
<sequence length="54" mass="6455">MLNWLSELTAFLIPEAAWRDEPQADLFSHGWQFQDTQWWNEQQHEAAEDETAVH</sequence>
<name>A0A8J7KD26_9NEIS</name>
<dbReference type="RefSeq" id="WP_194114840.1">
    <property type="nucleotide sequence ID" value="NZ_JADFUA010000001.1"/>
</dbReference>
<dbReference type="AlphaFoldDB" id="A0A8J7KD26"/>
<reference evidence="1 2" key="1">
    <citation type="submission" date="2020-10" db="EMBL/GenBank/DDBJ databases">
        <title>The genome sequence of Chitinilyticum litopenaei 4Y14.</title>
        <authorList>
            <person name="Liu Y."/>
        </authorList>
    </citation>
    <scope>NUCLEOTIDE SEQUENCE [LARGE SCALE GENOMIC DNA]</scope>
    <source>
        <strain evidence="1 2">4Y14</strain>
    </source>
</reference>
<proteinExistence type="predicted"/>
<gene>
    <name evidence="1" type="ORF">INR99_03210</name>
</gene>
<keyword evidence="2" id="KW-1185">Reference proteome</keyword>